<proteinExistence type="predicted"/>
<accession>A0A316D403</accession>
<organism evidence="1 2">
    <name type="scientific">Tumebacillus permanentifrigoris</name>
    <dbReference type="NCBI Taxonomy" id="378543"/>
    <lineage>
        <taxon>Bacteria</taxon>
        <taxon>Bacillati</taxon>
        <taxon>Bacillota</taxon>
        <taxon>Bacilli</taxon>
        <taxon>Bacillales</taxon>
        <taxon>Alicyclobacillaceae</taxon>
        <taxon>Tumebacillus</taxon>
    </lineage>
</organism>
<name>A0A316D403_9BACL</name>
<evidence type="ECO:0000313" key="1">
    <source>
        <dbReference type="EMBL" id="PWK03926.1"/>
    </source>
</evidence>
<evidence type="ECO:0000313" key="2">
    <source>
        <dbReference type="Proteomes" id="UP000245634"/>
    </source>
</evidence>
<dbReference type="RefSeq" id="WP_109691457.1">
    <property type="nucleotide sequence ID" value="NZ_QGGL01000045.1"/>
</dbReference>
<sequence length="124" mass="14073">MKRTDTILLLDRFSSILKKLPHTDLLSALLYLDQLVETSINHVENTHPADTILPPEQIPLENLESSITATYKTKAQLQTYATSLGITAFTAKTTKPQLLELIIRHLRASRMQDTLRTYELQPTT</sequence>
<dbReference type="EMBL" id="QGGL01000045">
    <property type="protein sequence ID" value="PWK03926.1"/>
    <property type="molecule type" value="Genomic_DNA"/>
</dbReference>
<dbReference type="AlphaFoldDB" id="A0A316D403"/>
<protein>
    <submittedName>
        <fullName evidence="1">Uncharacterized protein</fullName>
    </submittedName>
</protein>
<reference evidence="1 2" key="1">
    <citation type="submission" date="2018-05" db="EMBL/GenBank/DDBJ databases">
        <title>Genomic Encyclopedia of Type Strains, Phase IV (KMG-IV): sequencing the most valuable type-strain genomes for metagenomic binning, comparative biology and taxonomic classification.</title>
        <authorList>
            <person name="Goeker M."/>
        </authorList>
    </citation>
    <scope>NUCLEOTIDE SEQUENCE [LARGE SCALE GENOMIC DNA]</scope>
    <source>
        <strain evidence="1 2">DSM 18773</strain>
    </source>
</reference>
<gene>
    <name evidence="1" type="ORF">C7459_1453</name>
</gene>
<dbReference type="Proteomes" id="UP000245634">
    <property type="component" value="Unassembled WGS sequence"/>
</dbReference>
<keyword evidence="2" id="KW-1185">Reference proteome</keyword>
<comment type="caution">
    <text evidence="1">The sequence shown here is derived from an EMBL/GenBank/DDBJ whole genome shotgun (WGS) entry which is preliminary data.</text>
</comment>